<dbReference type="Pfam" id="PF13333">
    <property type="entry name" value="rve_2"/>
    <property type="match status" value="1"/>
</dbReference>
<reference evidence="3 4" key="1">
    <citation type="submission" date="2019-10" db="EMBL/GenBank/DDBJ databases">
        <title>Vibrio sp. nov., isolated from Coralline algae surface.</title>
        <authorList>
            <person name="Geng Y."/>
            <person name="Zhang X."/>
        </authorList>
    </citation>
    <scope>NUCLEOTIDE SEQUENCE [LARGE SCALE GENOMIC DNA]</scope>
    <source>
        <strain evidence="3 4">SM1977</strain>
    </source>
</reference>
<sequence>MNINTRKKRLNYTHKQKHEYARLMIEEHYTNQQIMDISGAGATAVARWKKQYIDEQRGEFAPDKVPLDADKRLIEELKKELAESREDVRLLKKATAFVHTRQSKLEVIQQLSKAEPKISIQRLCGLLELPISSYDYTPVTRVADEVLGNKMKTIFEDTFYCYGKRRLAFELNKEESVTVGLFKTARLMKTLRLVAKRPKKPHYYAQGKERPTTPNLLKRAFNPTDLNTHWVGDITFIRSHQGWSYLATVMDLANREIVGYALSKTPDAQLAKQALTNAIAQHKPTTKGLMFHSDQGVQYTAKLFQETLLDHNMIQSMSRRGCCWDNAVQERFFLNLKTEYLNDLSFINHPSVAIAVERYISFYNYRRLNSAINYLTPVQKRQGLLKVA</sequence>
<name>A0A5Q0TEQ1_9VIBR</name>
<dbReference type="Gene3D" id="3.30.420.10">
    <property type="entry name" value="Ribonuclease H-like superfamily/Ribonuclease H"/>
    <property type="match status" value="1"/>
</dbReference>
<dbReference type="PANTHER" id="PTHR46889:SF4">
    <property type="entry name" value="TRANSPOSASE INSO FOR INSERTION SEQUENCE ELEMENT IS911B-RELATED"/>
    <property type="match status" value="1"/>
</dbReference>
<evidence type="ECO:0000259" key="2">
    <source>
        <dbReference type="PROSITE" id="PS50994"/>
    </source>
</evidence>
<dbReference type="InterPro" id="IPR001584">
    <property type="entry name" value="Integrase_cat-core"/>
</dbReference>
<dbReference type="InterPro" id="IPR050900">
    <property type="entry name" value="Transposase_IS3/IS150/IS904"/>
</dbReference>
<dbReference type="EMBL" id="CP045699">
    <property type="protein sequence ID" value="QGA64636.1"/>
    <property type="molecule type" value="Genomic_DNA"/>
</dbReference>
<feature type="coiled-coil region" evidence="1">
    <location>
        <begin position="67"/>
        <end position="94"/>
    </location>
</feature>
<keyword evidence="1" id="KW-0175">Coiled coil</keyword>
<dbReference type="InterPro" id="IPR036397">
    <property type="entry name" value="RNaseH_sf"/>
</dbReference>
<dbReference type="Proteomes" id="UP000348942">
    <property type="component" value="Chromosome 1"/>
</dbReference>
<dbReference type="Pfam" id="PF00665">
    <property type="entry name" value="rve"/>
    <property type="match status" value="1"/>
</dbReference>
<dbReference type="InterPro" id="IPR009057">
    <property type="entry name" value="Homeodomain-like_sf"/>
</dbReference>
<organism evidence="3 4">
    <name type="scientific">Vibrio algicola</name>
    <dbReference type="NCBI Taxonomy" id="2662262"/>
    <lineage>
        <taxon>Bacteria</taxon>
        <taxon>Pseudomonadati</taxon>
        <taxon>Pseudomonadota</taxon>
        <taxon>Gammaproteobacteria</taxon>
        <taxon>Vibrionales</taxon>
        <taxon>Vibrionaceae</taxon>
        <taxon>Vibrio</taxon>
    </lineage>
</organism>
<proteinExistence type="predicted"/>
<evidence type="ECO:0000313" key="4">
    <source>
        <dbReference type="Proteomes" id="UP000348942"/>
    </source>
</evidence>
<dbReference type="PROSITE" id="PS50994">
    <property type="entry name" value="INTEGRASE"/>
    <property type="match status" value="1"/>
</dbReference>
<dbReference type="InterPro" id="IPR048020">
    <property type="entry name" value="Transpos_IS3"/>
</dbReference>
<gene>
    <name evidence="3" type="ORF">GFB47_03965</name>
</gene>
<dbReference type="InterPro" id="IPR012337">
    <property type="entry name" value="RNaseH-like_sf"/>
</dbReference>
<protein>
    <submittedName>
        <fullName evidence="3">IS3 family transposase</fullName>
    </submittedName>
</protein>
<dbReference type="InterPro" id="IPR025948">
    <property type="entry name" value="HTH-like_dom"/>
</dbReference>
<dbReference type="GO" id="GO:0003676">
    <property type="term" value="F:nucleic acid binding"/>
    <property type="evidence" value="ECO:0007669"/>
    <property type="project" value="InterPro"/>
</dbReference>
<feature type="domain" description="Integrase catalytic" evidence="2">
    <location>
        <begin position="219"/>
        <end position="385"/>
    </location>
</feature>
<keyword evidence="4" id="KW-1185">Reference proteome</keyword>
<evidence type="ECO:0000256" key="1">
    <source>
        <dbReference type="SAM" id="Coils"/>
    </source>
</evidence>
<dbReference type="SUPFAM" id="SSF53098">
    <property type="entry name" value="Ribonuclease H-like"/>
    <property type="match status" value="1"/>
</dbReference>
<dbReference type="AlphaFoldDB" id="A0A5Q0TEQ1"/>
<evidence type="ECO:0000313" key="3">
    <source>
        <dbReference type="EMBL" id="QGA64636.1"/>
    </source>
</evidence>
<dbReference type="Pfam" id="PF13276">
    <property type="entry name" value="HTH_21"/>
    <property type="match status" value="1"/>
</dbReference>
<dbReference type="SUPFAM" id="SSF46689">
    <property type="entry name" value="Homeodomain-like"/>
    <property type="match status" value="1"/>
</dbReference>
<accession>A0A5Q0TEQ1</accession>
<dbReference type="GO" id="GO:0015074">
    <property type="term" value="P:DNA integration"/>
    <property type="evidence" value="ECO:0007669"/>
    <property type="project" value="InterPro"/>
</dbReference>
<dbReference type="NCBIfam" id="NF033516">
    <property type="entry name" value="transpos_IS3"/>
    <property type="match status" value="1"/>
</dbReference>
<dbReference type="PANTHER" id="PTHR46889">
    <property type="entry name" value="TRANSPOSASE INSF FOR INSERTION SEQUENCE IS3B-RELATED"/>
    <property type="match status" value="1"/>
</dbReference>